<dbReference type="EMBL" id="ABWN01000035">
    <property type="protein sequence ID" value="EFF67803.1"/>
    <property type="molecule type" value="Genomic_DNA"/>
</dbReference>
<reference evidence="1 2" key="1">
    <citation type="submission" date="2010-02" db="EMBL/GenBank/DDBJ databases">
        <authorList>
            <person name="Weinstock G."/>
            <person name="Sodergren E."/>
            <person name="Clifton S."/>
            <person name="Fulton L."/>
            <person name="Fulton B."/>
            <person name="Courtney L."/>
            <person name="Fronick C."/>
            <person name="Harrison M."/>
            <person name="Strong C."/>
            <person name="Farmer C."/>
            <person name="Delahaunty K."/>
            <person name="Markovic C."/>
            <person name="Hall O."/>
            <person name="Minx P."/>
            <person name="Tomlinson C."/>
            <person name="Mitreva M."/>
            <person name="Nelson J."/>
            <person name="Hou S."/>
            <person name="Wollam A."/>
            <person name="Pepin K.H."/>
            <person name="Johnson M."/>
            <person name="Bhonagiri V."/>
            <person name="Zhang X."/>
            <person name="Suruliraj S."/>
            <person name="Warren W."/>
            <person name="Chinwalla A."/>
            <person name="Mardis E.R."/>
            <person name="Wilson R.K."/>
        </authorList>
    </citation>
    <scope>NUCLEOTIDE SEQUENCE [LARGE SCALE GENOMIC DNA]</scope>
    <source>
        <strain evidence="1 2">DSM 2876</strain>
    </source>
</reference>
<accession>D4S1Q5</accession>
<proteinExistence type="predicted"/>
<dbReference type="InterPro" id="IPR020256">
    <property type="entry name" value="Spore_coat_CotJA"/>
</dbReference>
<organism evidence="1 2">
    <name type="scientific">Eshraghiella crossota DSM 2876</name>
    <dbReference type="NCBI Taxonomy" id="511680"/>
    <lineage>
        <taxon>Bacteria</taxon>
        <taxon>Bacillati</taxon>
        <taxon>Bacillota</taxon>
        <taxon>Clostridia</taxon>
        <taxon>Lachnospirales</taxon>
        <taxon>Lachnospiraceae</taxon>
        <taxon>Eshraghiella</taxon>
    </lineage>
</organism>
<comment type="caution">
    <text evidence="1">The sequence shown here is derived from an EMBL/GenBank/DDBJ whole genome shotgun (WGS) entry which is preliminary data.</text>
</comment>
<gene>
    <name evidence="1" type="ORF">BUTYVIB_02027</name>
</gene>
<dbReference type="HOGENOM" id="CLU_2951521_0_0_9"/>
<evidence type="ECO:0000313" key="2">
    <source>
        <dbReference type="Proteomes" id="UP000006238"/>
    </source>
</evidence>
<evidence type="ECO:0008006" key="3">
    <source>
        <dbReference type="Google" id="ProtNLM"/>
    </source>
</evidence>
<evidence type="ECO:0000313" key="1">
    <source>
        <dbReference type="EMBL" id="EFF67803.1"/>
    </source>
</evidence>
<keyword evidence="2" id="KW-1185">Reference proteome</keyword>
<protein>
    <recommendedName>
        <fullName evidence="3">Spore coat associated protein JA (CotJA)</fullName>
    </recommendedName>
</protein>
<dbReference type="AlphaFoldDB" id="D4S1Q5"/>
<dbReference type="Proteomes" id="UP000006238">
    <property type="component" value="Unassembled WGS sequence"/>
</dbReference>
<sequence>MQMYNTGHNMSDKCDYLAIAFVHNQPFNCPTYDICTALTKGTIYPALDKPYIGKCGCKK</sequence>
<dbReference type="Pfam" id="PF11007">
    <property type="entry name" value="CotJA"/>
    <property type="match status" value="1"/>
</dbReference>
<name>D4S1Q5_9FIRM</name>
<dbReference type="STRING" id="45851.BHV86_08220"/>